<dbReference type="EMBL" id="UINC01034264">
    <property type="protein sequence ID" value="SVB24829.1"/>
    <property type="molecule type" value="Genomic_DNA"/>
</dbReference>
<evidence type="ECO:0000313" key="1">
    <source>
        <dbReference type="EMBL" id="SVB24829.1"/>
    </source>
</evidence>
<organism evidence="1">
    <name type="scientific">marine metagenome</name>
    <dbReference type="NCBI Taxonomy" id="408172"/>
    <lineage>
        <taxon>unclassified sequences</taxon>
        <taxon>metagenomes</taxon>
        <taxon>ecological metagenomes</taxon>
    </lineage>
</organism>
<dbReference type="PANTHER" id="PTHR33969">
    <property type="entry name" value="SEGREGATION AND CONDENSATION PROTEIN A"/>
    <property type="match status" value="1"/>
</dbReference>
<reference evidence="1" key="1">
    <citation type="submission" date="2018-05" db="EMBL/GenBank/DDBJ databases">
        <authorList>
            <person name="Lanie J.A."/>
            <person name="Ng W.-L."/>
            <person name="Kazmierczak K.M."/>
            <person name="Andrzejewski T.M."/>
            <person name="Davidsen T.M."/>
            <person name="Wayne K.J."/>
            <person name="Tettelin H."/>
            <person name="Glass J.I."/>
            <person name="Rusch D."/>
            <person name="Podicherti R."/>
            <person name="Tsui H.-C.T."/>
            <person name="Winkler M.E."/>
        </authorList>
    </citation>
    <scope>NUCLEOTIDE SEQUENCE</scope>
</reference>
<name>A0A382CG60_9ZZZZ</name>
<gene>
    <name evidence="1" type="ORF">METZ01_LOCUS177683</name>
</gene>
<accession>A0A382CG60</accession>
<dbReference type="AlphaFoldDB" id="A0A382CG60"/>
<sequence length="88" mass="10253">MYKVKLENFTGPLDLLLYFIRRDEIDVYDIPIARITAEYMETLDMMQTLNLNVAGEFILMAATLMRIKAKMLLPKPQLGDEDEVEDPR</sequence>
<dbReference type="Gene3D" id="6.10.250.2410">
    <property type="match status" value="1"/>
</dbReference>
<dbReference type="PANTHER" id="PTHR33969:SF2">
    <property type="entry name" value="SEGREGATION AND CONDENSATION PROTEIN A"/>
    <property type="match status" value="1"/>
</dbReference>
<evidence type="ECO:0008006" key="2">
    <source>
        <dbReference type="Google" id="ProtNLM"/>
    </source>
</evidence>
<dbReference type="InterPro" id="IPR003768">
    <property type="entry name" value="ScpA"/>
</dbReference>
<protein>
    <recommendedName>
        <fullName evidence="2">Segregation and condensation protein A</fullName>
    </recommendedName>
</protein>
<dbReference type="Pfam" id="PF02616">
    <property type="entry name" value="SMC_ScpA"/>
    <property type="match status" value="1"/>
</dbReference>
<proteinExistence type="predicted"/>
<feature type="non-terminal residue" evidence="1">
    <location>
        <position position="88"/>
    </location>
</feature>